<dbReference type="InterPro" id="IPR001763">
    <property type="entry name" value="Rhodanese-like_dom"/>
</dbReference>
<sequence length="146" mass="15826">MPQLRFGVFMLAVLVSSFVPGMADELDAKIAYSLAQDGQLMIIDVRRPSEWRRTGIPDGSTPISLQHFSRKIRGEFFGDVLAAVQGDKSHPIGLICASGGRSAWALELLEEAGFSRVHDISEGMFGNDNAPGWLARKLPIAACHGC</sequence>
<reference evidence="2" key="1">
    <citation type="submission" date="2018-05" db="EMBL/GenBank/DDBJ databases">
        <authorList>
            <person name="Lanie J.A."/>
            <person name="Ng W.-L."/>
            <person name="Kazmierczak K.M."/>
            <person name="Andrzejewski T.M."/>
            <person name="Davidsen T.M."/>
            <person name="Wayne K.J."/>
            <person name="Tettelin H."/>
            <person name="Glass J.I."/>
            <person name="Rusch D."/>
            <person name="Podicherti R."/>
            <person name="Tsui H.-C.T."/>
            <person name="Winkler M.E."/>
        </authorList>
    </citation>
    <scope>NUCLEOTIDE SEQUENCE</scope>
</reference>
<protein>
    <recommendedName>
        <fullName evidence="1">Rhodanese domain-containing protein</fullName>
    </recommendedName>
</protein>
<name>A0A381W6C3_9ZZZZ</name>
<dbReference type="Pfam" id="PF00581">
    <property type="entry name" value="Rhodanese"/>
    <property type="match status" value="1"/>
</dbReference>
<dbReference type="SUPFAM" id="SSF52821">
    <property type="entry name" value="Rhodanese/Cell cycle control phosphatase"/>
    <property type="match status" value="1"/>
</dbReference>
<dbReference type="PROSITE" id="PS50206">
    <property type="entry name" value="RHODANESE_3"/>
    <property type="match status" value="1"/>
</dbReference>
<dbReference type="SMART" id="SM00450">
    <property type="entry name" value="RHOD"/>
    <property type="match status" value="1"/>
</dbReference>
<evidence type="ECO:0000313" key="2">
    <source>
        <dbReference type="EMBL" id="SVA48064.1"/>
    </source>
</evidence>
<dbReference type="Gene3D" id="3.40.250.10">
    <property type="entry name" value="Rhodanese-like domain"/>
    <property type="match status" value="1"/>
</dbReference>
<dbReference type="InterPro" id="IPR036873">
    <property type="entry name" value="Rhodanese-like_dom_sf"/>
</dbReference>
<dbReference type="PANTHER" id="PTHR44086:SF13">
    <property type="entry name" value="THIOSULFATE SULFURTRANSFERASE PSPE"/>
    <property type="match status" value="1"/>
</dbReference>
<proteinExistence type="predicted"/>
<feature type="domain" description="Rhodanese" evidence="1">
    <location>
        <begin position="36"/>
        <end position="136"/>
    </location>
</feature>
<dbReference type="EMBL" id="UINC01010837">
    <property type="protein sequence ID" value="SVA48064.1"/>
    <property type="molecule type" value="Genomic_DNA"/>
</dbReference>
<evidence type="ECO:0000259" key="1">
    <source>
        <dbReference type="PROSITE" id="PS50206"/>
    </source>
</evidence>
<dbReference type="AlphaFoldDB" id="A0A381W6C3"/>
<accession>A0A381W6C3</accession>
<organism evidence="2">
    <name type="scientific">marine metagenome</name>
    <dbReference type="NCBI Taxonomy" id="408172"/>
    <lineage>
        <taxon>unclassified sequences</taxon>
        <taxon>metagenomes</taxon>
        <taxon>ecological metagenomes</taxon>
    </lineage>
</organism>
<dbReference type="PANTHER" id="PTHR44086">
    <property type="entry name" value="THIOSULFATE SULFURTRANSFERASE RDL2, MITOCHONDRIAL-RELATED"/>
    <property type="match status" value="1"/>
</dbReference>
<gene>
    <name evidence="2" type="ORF">METZ01_LOCUS100918</name>
</gene>
<dbReference type="GO" id="GO:0004792">
    <property type="term" value="F:thiosulfate-cyanide sulfurtransferase activity"/>
    <property type="evidence" value="ECO:0007669"/>
    <property type="project" value="TreeGrafter"/>
</dbReference>